<comment type="similarity">
    <text evidence="1">Belongs to the nuclear hormone receptor family.</text>
</comment>
<name>A0A1I7TEB4_9PELO</name>
<organism evidence="5 6">
    <name type="scientific">Caenorhabditis tropicalis</name>
    <dbReference type="NCBI Taxonomy" id="1561998"/>
    <lineage>
        <taxon>Eukaryota</taxon>
        <taxon>Metazoa</taxon>
        <taxon>Ecdysozoa</taxon>
        <taxon>Nematoda</taxon>
        <taxon>Chromadorea</taxon>
        <taxon>Rhabditida</taxon>
        <taxon>Rhabditina</taxon>
        <taxon>Rhabditomorpha</taxon>
        <taxon>Rhabditoidea</taxon>
        <taxon>Rhabditidae</taxon>
        <taxon>Peloderinae</taxon>
        <taxon>Caenorhabditis</taxon>
    </lineage>
</organism>
<evidence type="ECO:0000313" key="6">
    <source>
        <dbReference type="WBParaSite" id="Csp11.Scaffold590.g5102.t1"/>
    </source>
</evidence>
<dbReference type="InterPro" id="IPR035500">
    <property type="entry name" value="NHR-like_dom_sf"/>
</dbReference>
<keyword evidence="4" id="KW-0675">Receptor</keyword>
<accession>A0A1I7TEB4</accession>
<dbReference type="PANTHER" id="PTHR46397:SF4">
    <property type="entry name" value="NR LBD DOMAIN-CONTAINING PROTEIN-RELATED"/>
    <property type="match status" value="1"/>
</dbReference>
<proteinExistence type="inferred from homology"/>
<keyword evidence="5" id="KW-1185">Reference proteome</keyword>
<keyword evidence="2" id="KW-0805">Transcription regulation</keyword>
<evidence type="ECO:0000256" key="4">
    <source>
        <dbReference type="ARBA" id="ARBA00023170"/>
    </source>
</evidence>
<evidence type="ECO:0000313" key="5">
    <source>
        <dbReference type="Proteomes" id="UP000095282"/>
    </source>
</evidence>
<dbReference type="STRING" id="1561998.A0A1I7TEB4"/>
<dbReference type="AlphaFoldDB" id="A0A1I7TEB4"/>
<dbReference type="WBParaSite" id="Csp11.Scaffold590.g5102.t1">
    <property type="protein sequence ID" value="Csp11.Scaffold590.g5102.t1"/>
    <property type="gene ID" value="Csp11.Scaffold590.g5102"/>
</dbReference>
<reference evidence="6" key="1">
    <citation type="submission" date="2016-11" db="UniProtKB">
        <authorList>
            <consortium name="WormBaseParasite"/>
        </authorList>
    </citation>
    <scope>IDENTIFICATION</scope>
</reference>
<dbReference type="SUPFAM" id="SSF48508">
    <property type="entry name" value="Nuclear receptor ligand-binding domain"/>
    <property type="match status" value="1"/>
</dbReference>
<sequence length="104" mass="11509">MANRQAALAGEMARMRLNPVELAALKGICIWKMGRIEGGLAEEQFLALAKGLNRYHQATNMRDFEKAARLADITAMVAPVSAVFQDMKVVYEALGIEDCYKGEF</sequence>
<keyword evidence="3" id="KW-0804">Transcription</keyword>
<dbReference type="PANTHER" id="PTHR46397">
    <property type="entry name" value="NUCLEAR HORMONE RECEPTOR FAMILY-RELATED"/>
    <property type="match status" value="1"/>
</dbReference>
<dbReference type="eggNOG" id="KOG3575">
    <property type="taxonomic scope" value="Eukaryota"/>
</dbReference>
<evidence type="ECO:0000256" key="3">
    <source>
        <dbReference type="ARBA" id="ARBA00023163"/>
    </source>
</evidence>
<evidence type="ECO:0000256" key="1">
    <source>
        <dbReference type="ARBA" id="ARBA00005993"/>
    </source>
</evidence>
<dbReference type="Proteomes" id="UP000095282">
    <property type="component" value="Unplaced"/>
</dbReference>
<evidence type="ECO:0000256" key="2">
    <source>
        <dbReference type="ARBA" id="ARBA00023015"/>
    </source>
</evidence>
<protein>
    <submittedName>
        <fullName evidence="6">Beta-lactamase</fullName>
    </submittedName>
</protein>